<gene>
    <name evidence="1" type="ORF">O6H91_04G042200</name>
</gene>
<reference evidence="2" key="1">
    <citation type="journal article" date="2024" name="Proc. Natl. Acad. Sci. U.S.A.">
        <title>Extraordinary preservation of gene collinearity over three hundred million years revealed in homosporous lycophytes.</title>
        <authorList>
            <person name="Li C."/>
            <person name="Wickell D."/>
            <person name="Kuo L.Y."/>
            <person name="Chen X."/>
            <person name="Nie B."/>
            <person name="Liao X."/>
            <person name="Peng D."/>
            <person name="Ji J."/>
            <person name="Jenkins J."/>
            <person name="Williams M."/>
            <person name="Shu S."/>
            <person name="Plott C."/>
            <person name="Barry K."/>
            <person name="Rajasekar S."/>
            <person name="Grimwood J."/>
            <person name="Han X."/>
            <person name="Sun S."/>
            <person name="Hou Z."/>
            <person name="He W."/>
            <person name="Dai G."/>
            <person name="Sun C."/>
            <person name="Schmutz J."/>
            <person name="Leebens-Mack J.H."/>
            <person name="Li F.W."/>
            <person name="Wang L."/>
        </authorList>
    </citation>
    <scope>NUCLEOTIDE SEQUENCE [LARGE SCALE GENOMIC DNA]</scope>
    <source>
        <strain evidence="2">cv. PW_Plant_1</strain>
    </source>
</reference>
<comment type="caution">
    <text evidence="1">The sequence shown here is derived from an EMBL/GenBank/DDBJ whole genome shotgun (WGS) entry which is preliminary data.</text>
</comment>
<sequence>MAMAMAMAMAMGAKLSLSWRFSSKPLAVAPSPYLTFSSSSSSSSSSFSSSFIMQQRPRALASSSSSYLGGNSLRSTMFEIRPLLLRRINVLKVRAGKTSLGCTKRSKSRLSRARTSGFRVRMQTPTGRNVLKRRRAKGRKRLVPATNPSSGKRA</sequence>
<keyword evidence="2" id="KW-1185">Reference proteome</keyword>
<protein>
    <submittedName>
        <fullName evidence="1">Uncharacterized protein</fullName>
    </submittedName>
</protein>
<dbReference type="EMBL" id="CM055095">
    <property type="protein sequence ID" value="KAJ7558488.1"/>
    <property type="molecule type" value="Genomic_DNA"/>
</dbReference>
<organism evidence="1 2">
    <name type="scientific">Diphasiastrum complanatum</name>
    <name type="common">Issler's clubmoss</name>
    <name type="synonym">Lycopodium complanatum</name>
    <dbReference type="NCBI Taxonomy" id="34168"/>
    <lineage>
        <taxon>Eukaryota</taxon>
        <taxon>Viridiplantae</taxon>
        <taxon>Streptophyta</taxon>
        <taxon>Embryophyta</taxon>
        <taxon>Tracheophyta</taxon>
        <taxon>Lycopodiopsida</taxon>
        <taxon>Lycopodiales</taxon>
        <taxon>Lycopodiaceae</taxon>
        <taxon>Lycopodioideae</taxon>
        <taxon>Diphasiastrum</taxon>
    </lineage>
</organism>
<name>A0ACC2DWH4_DIPCM</name>
<evidence type="ECO:0000313" key="2">
    <source>
        <dbReference type="Proteomes" id="UP001162992"/>
    </source>
</evidence>
<evidence type="ECO:0000313" key="1">
    <source>
        <dbReference type="EMBL" id="KAJ7558488.1"/>
    </source>
</evidence>
<dbReference type="Proteomes" id="UP001162992">
    <property type="component" value="Chromosome 4"/>
</dbReference>
<accession>A0ACC2DWH4</accession>
<proteinExistence type="predicted"/>